<feature type="domain" description="Transcriptional regulator DauR-like HTH" evidence="2">
    <location>
        <begin position="148"/>
        <end position="207"/>
    </location>
</feature>
<reference evidence="3 4" key="1">
    <citation type="submission" date="2018-03" db="EMBL/GenBank/DDBJ databases">
        <title>Massilia armeniaca sp. nov., isolated from desert soil.</title>
        <authorList>
            <person name="Huang H."/>
            <person name="Ren M."/>
        </authorList>
    </citation>
    <scope>NUCLEOTIDE SEQUENCE [LARGE SCALE GENOMIC DNA]</scope>
    <source>
        <strain evidence="3 4">ZMN-3</strain>
    </source>
</reference>
<protein>
    <submittedName>
        <fullName evidence="3">DNA-binding protein</fullName>
    </submittedName>
</protein>
<dbReference type="KEGG" id="masz:C9I28_23245"/>
<name>A0A2R4CF32_9BURK</name>
<dbReference type="Pfam" id="PF08348">
    <property type="entry name" value="PAS_6"/>
    <property type="match status" value="1"/>
</dbReference>
<accession>A0A2R4CF32</accession>
<dbReference type="RefSeq" id="WP_107143566.1">
    <property type="nucleotide sequence ID" value="NZ_CP028324.1"/>
</dbReference>
<organism evidence="3 4">
    <name type="scientific">Pseudoduganella armeniaca</name>
    <dbReference type="NCBI Taxonomy" id="2072590"/>
    <lineage>
        <taxon>Bacteria</taxon>
        <taxon>Pseudomonadati</taxon>
        <taxon>Pseudomonadota</taxon>
        <taxon>Betaproteobacteria</taxon>
        <taxon>Burkholderiales</taxon>
        <taxon>Oxalobacteraceae</taxon>
        <taxon>Telluria group</taxon>
        <taxon>Pseudoduganella</taxon>
    </lineage>
</organism>
<dbReference type="AlphaFoldDB" id="A0A2R4CF32"/>
<dbReference type="InterPro" id="IPR013559">
    <property type="entry name" value="YheO"/>
</dbReference>
<sequence>MTSRTPEQQHLLDQLTCIAEGLGRSLAPFCEVIVNDLLAPDQAVVAIHNNQSGRAVGDPATELGLARIADPALPQVLANYPNRFPDGRPCKGTSIGIRDSAGNYVAALCLNVDLTPVLNVQALLGQFASTERTAPVTESLAPAGAAALRQHIDGFAARHGTTARALKADERRALLRELKEAGLTELRRAMETVAAHLGVSRATVYKDFNSQGKS</sequence>
<evidence type="ECO:0000259" key="2">
    <source>
        <dbReference type="Pfam" id="PF13309"/>
    </source>
</evidence>
<proteinExistence type="predicted"/>
<evidence type="ECO:0000313" key="4">
    <source>
        <dbReference type="Proteomes" id="UP000240505"/>
    </source>
</evidence>
<dbReference type="InterPro" id="IPR039446">
    <property type="entry name" value="DauR-like"/>
</dbReference>
<gene>
    <name evidence="3" type="ORF">C9I28_23245</name>
</gene>
<keyword evidence="3" id="KW-0238">DNA-binding</keyword>
<dbReference type="GO" id="GO:0003677">
    <property type="term" value="F:DNA binding"/>
    <property type="evidence" value="ECO:0007669"/>
    <property type="project" value="UniProtKB-KW"/>
</dbReference>
<dbReference type="PANTHER" id="PTHR35568">
    <property type="entry name" value="TRANSCRIPTIONAL REGULATOR DAUR"/>
    <property type="match status" value="1"/>
</dbReference>
<dbReference type="OrthoDB" id="9796595at2"/>
<dbReference type="PANTHER" id="PTHR35568:SF1">
    <property type="entry name" value="TRANSCRIPTIONAL REGULATOR DAUR"/>
    <property type="match status" value="1"/>
</dbReference>
<dbReference type="Proteomes" id="UP000240505">
    <property type="component" value="Chromosome"/>
</dbReference>
<evidence type="ECO:0000313" key="3">
    <source>
        <dbReference type="EMBL" id="AVR98229.1"/>
    </source>
</evidence>
<feature type="domain" description="YheO-like" evidence="1">
    <location>
        <begin position="12"/>
        <end position="122"/>
    </location>
</feature>
<dbReference type="Pfam" id="PF13309">
    <property type="entry name" value="HTH_22"/>
    <property type="match status" value="1"/>
</dbReference>
<dbReference type="EMBL" id="CP028324">
    <property type="protein sequence ID" value="AVR98229.1"/>
    <property type="molecule type" value="Genomic_DNA"/>
</dbReference>
<evidence type="ECO:0000259" key="1">
    <source>
        <dbReference type="Pfam" id="PF08348"/>
    </source>
</evidence>
<dbReference type="InterPro" id="IPR039445">
    <property type="entry name" value="DauR-like_HTH"/>
</dbReference>
<keyword evidence="4" id="KW-1185">Reference proteome</keyword>